<dbReference type="EMBL" id="AMGY01000005">
    <property type="protein sequence ID" value="EXJ82960.1"/>
    <property type="molecule type" value="Genomic_DNA"/>
</dbReference>
<organism evidence="8 9">
    <name type="scientific">Capronia epimyces CBS 606.96</name>
    <dbReference type="NCBI Taxonomy" id="1182542"/>
    <lineage>
        <taxon>Eukaryota</taxon>
        <taxon>Fungi</taxon>
        <taxon>Dikarya</taxon>
        <taxon>Ascomycota</taxon>
        <taxon>Pezizomycotina</taxon>
        <taxon>Eurotiomycetes</taxon>
        <taxon>Chaetothyriomycetidae</taxon>
        <taxon>Chaetothyriales</taxon>
        <taxon>Herpotrichiellaceae</taxon>
        <taxon>Capronia</taxon>
    </lineage>
</organism>
<evidence type="ECO:0000256" key="3">
    <source>
        <dbReference type="ARBA" id="ARBA00023125"/>
    </source>
</evidence>
<dbReference type="Pfam" id="PF00172">
    <property type="entry name" value="Zn_clus"/>
    <property type="match status" value="1"/>
</dbReference>
<dbReference type="SMART" id="SM00066">
    <property type="entry name" value="GAL4"/>
    <property type="match status" value="1"/>
</dbReference>
<evidence type="ECO:0000259" key="7">
    <source>
        <dbReference type="PROSITE" id="PS50048"/>
    </source>
</evidence>
<dbReference type="PANTHER" id="PTHR31668:SF10">
    <property type="entry name" value="ZN(II)2CYS6 TRANSCRIPTION FACTOR (EUROFUNG)"/>
    <property type="match status" value="1"/>
</dbReference>
<dbReference type="Pfam" id="PF04082">
    <property type="entry name" value="Fungal_trans"/>
    <property type="match status" value="1"/>
</dbReference>
<evidence type="ECO:0000256" key="4">
    <source>
        <dbReference type="ARBA" id="ARBA00023163"/>
    </source>
</evidence>
<dbReference type="RefSeq" id="XP_007735083.1">
    <property type="nucleotide sequence ID" value="XM_007736893.1"/>
</dbReference>
<dbReference type="InterPro" id="IPR007219">
    <property type="entry name" value="XnlR_reg_dom"/>
</dbReference>
<dbReference type="GO" id="GO:0000981">
    <property type="term" value="F:DNA-binding transcription factor activity, RNA polymerase II-specific"/>
    <property type="evidence" value="ECO:0007669"/>
    <property type="project" value="InterPro"/>
</dbReference>
<name>W9Y016_9EURO</name>
<evidence type="ECO:0000256" key="1">
    <source>
        <dbReference type="ARBA" id="ARBA00022723"/>
    </source>
</evidence>
<feature type="region of interest" description="Disordered" evidence="6">
    <location>
        <begin position="66"/>
        <end position="121"/>
    </location>
</feature>
<evidence type="ECO:0000256" key="2">
    <source>
        <dbReference type="ARBA" id="ARBA00023015"/>
    </source>
</evidence>
<dbReference type="CDD" id="cd12148">
    <property type="entry name" value="fungal_TF_MHR"/>
    <property type="match status" value="1"/>
</dbReference>
<evidence type="ECO:0000313" key="8">
    <source>
        <dbReference type="EMBL" id="EXJ82960.1"/>
    </source>
</evidence>
<keyword evidence="1" id="KW-0479">Metal-binding</keyword>
<dbReference type="GO" id="GO:0006351">
    <property type="term" value="P:DNA-templated transcription"/>
    <property type="evidence" value="ECO:0007669"/>
    <property type="project" value="InterPro"/>
</dbReference>
<dbReference type="Gene3D" id="4.10.240.10">
    <property type="entry name" value="Zn(2)-C6 fungal-type DNA-binding domain"/>
    <property type="match status" value="1"/>
</dbReference>
<dbReference type="SUPFAM" id="SSF57701">
    <property type="entry name" value="Zn2/Cys6 DNA-binding domain"/>
    <property type="match status" value="1"/>
</dbReference>
<keyword evidence="2" id="KW-0805">Transcription regulation</keyword>
<dbReference type="CDD" id="cd00067">
    <property type="entry name" value="GAL4"/>
    <property type="match status" value="1"/>
</dbReference>
<dbReference type="PROSITE" id="PS50048">
    <property type="entry name" value="ZN2_CY6_FUNGAL_2"/>
    <property type="match status" value="1"/>
</dbReference>
<keyword evidence="5" id="KW-0539">Nucleus</keyword>
<dbReference type="STRING" id="1182542.W9Y016"/>
<dbReference type="AlphaFoldDB" id="W9Y016"/>
<dbReference type="GO" id="GO:0005634">
    <property type="term" value="C:nucleus"/>
    <property type="evidence" value="ECO:0007669"/>
    <property type="project" value="TreeGrafter"/>
</dbReference>
<proteinExistence type="predicted"/>
<dbReference type="eggNOG" id="ENOG502SHHU">
    <property type="taxonomic scope" value="Eukaryota"/>
</dbReference>
<sequence>MGTELRNQEHYRIEGRPYRSHMHPACIPCRARKSRCKTTHSSPSCIMCEAHGTDCVFPDAAERPRRISGHSRRSTSYQEKHARASSRAQASRTQGFPSTSLAPSRRALHSNNTPRSEPDALTNEAMSDCAELPSPSIGHQDHSVSTLIDFIDKAEVGSSHVVSPAIADDDKVFQEYLSNTPYGQSRRTVRFHLNSNDPSEPTRPIVFNTIPKRGTREAKSRSLAASRCEIIEKLVEPYQDDLINLFFEKINMSFPIFDELLFRRLLATHKEKISPGLLSNLYGNTLIYWDTCPRLSNVRCPDHYPIWVQAENALNAELLSTPAISTIISIILNVSGRPSTHVLGNGGLLGMAVALANAFGLNRDPSGWNLSPTEKKFRIRIWRILVVYDRWCSLAYGTPPLIHRAQHDVPVPAAEDLYNPGASRDQISAASCFVALTTLTDVLGHCLEHVYHLGTDSSKKPEASPVGLEGLLTHWEDSLTDSLRRLIIRGTGLVGPGAANLRLAYLSVKLLIRRSQLDLDRVSLQIDDVDSLYYIQARRVSEEIVDFVRELDETHCRDFWIPLNAYSLTSATTFLMRCALTSRGLVRNTSLKFARAMIDTLRSHRRNYAWDLADNCLSNCGDLVEKIETACEVSSSNAMEFQEPMLMDMDITALNGLFSEFAGTF</sequence>
<dbReference type="InterPro" id="IPR036864">
    <property type="entry name" value="Zn2-C6_fun-type_DNA-bd_sf"/>
</dbReference>
<evidence type="ECO:0000256" key="6">
    <source>
        <dbReference type="SAM" id="MobiDB-lite"/>
    </source>
</evidence>
<gene>
    <name evidence="8" type="ORF">A1O3_06777</name>
</gene>
<comment type="caution">
    <text evidence="8">The sequence shown here is derived from an EMBL/GenBank/DDBJ whole genome shotgun (WGS) entry which is preliminary data.</text>
</comment>
<dbReference type="GO" id="GO:0001080">
    <property type="term" value="P:nitrogen catabolite activation of transcription from RNA polymerase II promoter"/>
    <property type="evidence" value="ECO:0007669"/>
    <property type="project" value="TreeGrafter"/>
</dbReference>
<dbReference type="SMART" id="SM00906">
    <property type="entry name" value="Fungal_trans"/>
    <property type="match status" value="1"/>
</dbReference>
<evidence type="ECO:0000313" key="9">
    <source>
        <dbReference type="Proteomes" id="UP000019478"/>
    </source>
</evidence>
<keyword evidence="9" id="KW-1185">Reference proteome</keyword>
<dbReference type="OrthoDB" id="3034343at2759"/>
<accession>W9Y016</accession>
<keyword evidence="3" id="KW-0238">DNA-binding</keyword>
<dbReference type="InterPro" id="IPR001138">
    <property type="entry name" value="Zn2Cys6_DnaBD"/>
</dbReference>
<dbReference type="HOGENOM" id="CLU_009827_0_0_1"/>
<dbReference type="GO" id="GO:0003677">
    <property type="term" value="F:DNA binding"/>
    <property type="evidence" value="ECO:0007669"/>
    <property type="project" value="UniProtKB-KW"/>
</dbReference>
<evidence type="ECO:0000256" key="5">
    <source>
        <dbReference type="ARBA" id="ARBA00023242"/>
    </source>
</evidence>
<protein>
    <recommendedName>
        <fullName evidence="7">Zn(2)-C6 fungal-type domain-containing protein</fullName>
    </recommendedName>
</protein>
<dbReference type="GeneID" id="19170883"/>
<dbReference type="PANTHER" id="PTHR31668">
    <property type="entry name" value="GLUCOSE TRANSPORT TRANSCRIPTION REGULATOR RGT1-RELATED-RELATED"/>
    <property type="match status" value="1"/>
</dbReference>
<feature type="compositionally biased region" description="Polar residues" evidence="6">
    <location>
        <begin position="93"/>
        <end position="102"/>
    </location>
</feature>
<dbReference type="Proteomes" id="UP000019478">
    <property type="component" value="Unassembled WGS sequence"/>
</dbReference>
<dbReference type="GO" id="GO:0008270">
    <property type="term" value="F:zinc ion binding"/>
    <property type="evidence" value="ECO:0007669"/>
    <property type="project" value="InterPro"/>
</dbReference>
<feature type="domain" description="Zn(2)-C6 fungal-type" evidence="7">
    <location>
        <begin position="25"/>
        <end position="57"/>
    </location>
</feature>
<reference evidence="8 9" key="1">
    <citation type="submission" date="2013-03" db="EMBL/GenBank/DDBJ databases">
        <title>The Genome Sequence of Capronia epimyces CBS 606.96.</title>
        <authorList>
            <consortium name="The Broad Institute Genomics Platform"/>
            <person name="Cuomo C."/>
            <person name="de Hoog S."/>
            <person name="Gorbushina A."/>
            <person name="Walker B."/>
            <person name="Young S.K."/>
            <person name="Zeng Q."/>
            <person name="Gargeya S."/>
            <person name="Fitzgerald M."/>
            <person name="Haas B."/>
            <person name="Abouelleil A."/>
            <person name="Allen A.W."/>
            <person name="Alvarado L."/>
            <person name="Arachchi H.M."/>
            <person name="Berlin A.M."/>
            <person name="Chapman S.B."/>
            <person name="Gainer-Dewar J."/>
            <person name="Goldberg J."/>
            <person name="Griggs A."/>
            <person name="Gujja S."/>
            <person name="Hansen M."/>
            <person name="Howarth C."/>
            <person name="Imamovic A."/>
            <person name="Ireland A."/>
            <person name="Larimer J."/>
            <person name="McCowan C."/>
            <person name="Murphy C."/>
            <person name="Pearson M."/>
            <person name="Poon T.W."/>
            <person name="Priest M."/>
            <person name="Roberts A."/>
            <person name="Saif S."/>
            <person name="Shea T."/>
            <person name="Sisk P."/>
            <person name="Sykes S."/>
            <person name="Wortman J."/>
            <person name="Nusbaum C."/>
            <person name="Birren B."/>
        </authorList>
    </citation>
    <scope>NUCLEOTIDE SEQUENCE [LARGE SCALE GENOMIC DNA]</scope>
    <source>
        <strain evidence="8 9">CBS 606.96</strain>
    </source>
</reference>
<dbReference type="InterPro" id="IPR050797">
    <property type="entry name" value="Carb_Metab_Trans_Reg"/>
</dbReference>
<dbReference type="PROSITE" id="PS00463">
    <property type="entry name" value="ZN2_CY6_FUNGAL_1"/>
    <property type="match status" value="1"/>
</dbReference>
<keyword evidence="4" id="KW-0804">Transcription</keyword>